<dbReference type="InterPro" id="IPR036249">
    <property type="entry name" value="Thioredoxin-like_sf"/>
</dbReference>
<dbReference type="PANTHER" id="PTHR36057:SF1">
    <property type="entry name" value="LIPOPROTEIN LIPID ATTACHMENT SITE-LIKE PROTEIN, PUTATIVE (DUF1223)-RELATED"/>
    <property type="match status" value="1"/>
</dbReference>
<name>A0A6J4U2T0_9SPHN</name>
<evidence type="ECO:0000313" key="1">
    <source>
        <dbReference type="EMBL" id="CAA9538888.1"/>
    </source>
</evidence>
<dbReference type="AlphaFoldDB" id="A0A6J4U2T0"/>
<dbReference type="PANTHER" id="PTHR36057">
    <property type="match status" value="1"/>
</dbReference>
<accession>A0A6J4U2T0</accession>
<gene>
    <name evidence="1" type="ORF">AVDCRST_MAG91-3640</name>
</gene>
<proteinExistence type="predicted"/>
<dbReference type="EMBL" id="CADCVX010000638">
    <property type="protein sequence ID" value="CAA9538888.1"/>
    <property type="molecule type" value="Genomic_DNA"/>
</dbReference>
<reference evidence="1" key="1">
    <citation type="submission" date="2020-02" db="EMBL/GenBank/DDBJ databases">
        <authorList>
            <person name="Meier V. D."/>
        </authorList>
    </citation>
    <scope>NUCLEOTIDE SEQUENCE</scope>
    <source>
        <strain evidence="1">AVDCRST_MAG91</strain>
    </source>
</reference>
<dbReference type="Pfam" id="PF06764">
    <property type="entry name" value="DUF1223"/>
    <property type="match status" value="1"/>
</dbReference>
<dbReference type="InterPro" id="IPR010634">
    <property type="entry name" value="DUF1223"/>
</dbReference>
<protein>
    <recommendedName>
        <fullName evidence="2">DUF1223 domain-containing protein</fullName>
    </recommendedName>
</protein>
<evidence type="ECO:0008006" key="2">
    <source>
        <dbReference type="Google" id="ProtNLM"/>
    </source>
</evidence>
<dbReference type="SUPFAM" id="SSF52833">
    <property type="entry name" value="Thioredoxin-like"/>
    <property type="match status" value="1"/>
</dbReference>
<sequence length="217" mass="22973">MSSSPNPGTAAGPTVVELFQSQGCSSCPPANAILNGLADRPDLLPLNFGVTYWDRLGWKDSFADPAYTARQWEYSEAGGRGNVATPQFIINGKGVVTGSDDRQLARAITAESGAATTGPVITTEGDRILVGAGRASAPATVWFVLYDPRTHDVKIDRGENGGRVLPHRNVVTGLRMLGTWTGEALSLARPTYEDAEQRGAVFIQRGPGGPIIASHKL</sequence>
<organism evidence="1">
    <name type="scientific">uncultured Sphingomonadaceae bacterium</name>
    <dbReference type="NCBI Taxonomy" id="169976"/>
    <lineage>
        <taxon>Bacteria</taxon>
        <taxon>Pseudomonadati</taxon>
        <taxon>Pseudomonadota</taxon>
        <taxon>Alphaproteobacteria</taxon>
        <taxon>Sphingomonadales</taxon>
        <taxon>Sphingomonadaceae</taxon>
        <taxon>environmental samples</taxon>
    </lineage>
</organism>